<sequence>MSASWDSDLPSIIEKTNNNLKLLRKTGDKPHVAVTAVSHRPRAFVGVHDDTGSTSSRGSARPVAFVRNEDDTSSMGSHGSARPRAYIRRDEDSFSSNLSARVRAFVPTDDDSVLNSSRGLNRPKAYFQPDDDMNSATSRASARPKAFIRPDDDSASISSRASARPKAFVRGDDDTNSMASRASARPKAFIRNDDDTNSMASRASARPKAFVRNDDDVGSMSSNSGLNSSRVDLGSSFSRPHVGIAGGGGLTAAMLQQHRAAGNGAGPTHFEMTETRSINGMSARLRDPHGTPHAQLHRGPRIRVPEADIPSDLPHHVLDELRRSLETHFASRNSAVDKKVSDLRTDIVGLTTQMAAMSSQVSELRDAVVAMNKSSPTATSVANSKILSSIQANATAIARLEENSAVFVGQNVSSDRELTELGSQVKTLSFATMKISSLEDNMEALVANSQNQEQGMFQLTDQVQLMHRQMENLIDIKTVEDLVSIRLTRGFREMEDRLAQNVMLMADKLEQKVQISEKQSTLQRQESLAALKSDLTDEMQRLQGLAVRKSDLLPLQNAQVQSKEEVAHLSAAIDRQDKELQVTKSVSATLRDELGDARAELNKALQSQQHSVAVLMEKKLMRMVNESKENSIKFDDKLSELAKKQNSLEDATKVLQETMDQLKEEASQRLRSSSIDREEENEKLRQRLARSVAELETMASTKDHLDVRFASEESQLQSRLKELRTALLNTEKQRETQCLELVQKLQEESKLMGIAQGKNILLESLLAREKNDNYEKNESMRFLKEEATEVREKIRKLESDNEKLVHQLTLELHAKQVQVSALSKTLNCIETASAKGKATAWRREKATTEHKLVLAQLKLEEMERVALILPSGDEEQANITAASIDERKELEELLLQSQLEKDELEEELEMLTNESNAARERLKDIVKDTNKLSSAYDKKICELEQQINDREQAMRQLSDTLGGKCNLDALEDELGALKDEKSRLLDKTQRVQIEYERIALDTETNLRLEHATELATIKSKLEDSMLGLESAKFNIAATKVTVRNLEKELETQNVIDLREALSLRYKIKDARGKSDACTKNIVALLETKTRLEGKISRMEANIGNESAEKKEKLATIKDQLRLELAEVSSTLEKEQVQLQEAMQSDESNRHLLIELAMAQEEIQSRVGGQIGSQIQKLSHERESSLAREEQLKGLFYQLNADKNSLKSESNGKIGAESSTFVDEMNELTTMLEASQHREQQLQSRLKRVLDEFEHAANTLGGSKNTEETKSSNDEVVTRECDALYASHERTVRKLNRLQAKYELDIKQATADVVTAQKLDNQIKAHEIKIEKLESVAKQIHDELKEQYHVSAIIAKGSDEFSEEMASIRDQKRKFERQLQELEKVRAKREVSYQQNTKIKEREAEELCHKNRILTAAISSLCEKIRAIENDKSQDLSELKNKLKDLDERTLALQPSESKRVNLENDFVATRQEVMMLTAEIQSLYQKLTKCCSIAEWSELRSSIFDEEDELMRVCSEHTYALAKAQSTESDVLTNAEFLNALLVAHSSPADEGNAIDDRWMQKFALITPETVERLRRVESRLRDAVLDLHHSASVFHADAIVKDSTDEISAHPPRSQSVAVDDVVIALALEKANEDYFSETSETAHDLDDNDVKIDGDQPDMEQEFVGNEEGNKP</sequence>
<protein>
    <submittedName>
        <fullName evidence="3">Uncharacterized protein</fullName>
    </submittedName>
</protein>
<reference evidence="3 4" key="1">
    <citation type="journal article" date="2021" name="Genome Biol.">
        <title>AFLAP: assembly-free linkage analysis pipeline using k-mers from genome sequencing data.</title>
        <authorList>
            <person name="Fletcher K."/>
            <person name="Zhang L."/>
            <person name="Gil J."/>
            <person name="Han R."/>
            <person name="Cavanaugh K."/>
            <person name="Michelmore R."/>
        </authorList>
    </citation>
    <scope>NUCLEOTIDE SEQUENCE [LARGE SCALE GENOMIC DNA]</scope>
    <source>
        <strain evidence="3 4">SF5</strain>
    </source>
</reference>
<dbReference type="Proteomes" id="UP000294530">
    <property type="component" value="Unassembled WGS sequence"/>
</dbReference>
<gene>
    <name evidence="3" type="ORF">CCR75_009184</name>
</gene>
<feature type="compositionally biased region" description="Basic and acidic residues" evidence="2">
    <location>
        <begin position="1642"/>
        <end position="1656"/>
    </location>
</feature>
<feature type="compositionally biased region" description="Low complexity" evidence="2">
    <location>
        <begin position="155"/>
        <end position="165"/>
    </location>
</feature>
<feature type="coiled-coil region" evidence="1">
    <location>
        <begin position="499"/>
        <end position="526"/>
    </location>
</feature>
<feature type="coiled-coil region" evidence="1">
    <location>
        <begin position="1224"/>
        <end position="1251"/>
    </location>
</feature>
<dbReference type="KEGG" id="blac:94352899"/>
<feature type="coiled-coil region" evidence="1">
    <location>
        <begin position="428"/>
        <end position="455"/>
    </location>
</feature>
<dbReference type="GeneID" id="94352899"/>
<evidence type="ECO:0000313" key="4">
    <source>
        <dbReference type="Proteomes" id="UP000294530"/>
    </source>
</evidence>
<dbReference type="OrthoDB" id="79876at2759"/>
<feature type="region of interest" description="Disordered" evidence="2">
    <location>
        <begin position="45"/>
        <end position="88"/>
    </location>
</feature>
<feature type="region of interest" description="Disordered" evidence="2">
    <location>
        <begin position="1637"/>
        <end position="1674"/>
    </location>
</feature>
<dbReference type="RefSeq" id="XP_067817162.1">
    <property type="nucleotide sequence ID" value="XM_067967228.1"/>
</dbReference>
<feature type="coiled-coil region" evidence="1">
    <location>
        <begin position="641"/>
        <end position="683"/>
    </location>
</feature>
<feature type="coiled-coil region" evidence="1">
    <location>
        <begin position="1081"/>
        <end position="1144"/>
    </location>
</feature>
<organism evidence="3 4">
    <name type="scientific">Bremia lactucae</name>
    <name type="common">Lettuce downy mildew</name>
    <dbReference type="NCBI Taxonomy" id="4779"/>
    <lineage>
        <taxon>Eukaryota</taxon>
        <taxon>Sar</taxon>
        <taxon>Stramenopiles</taxon>
        <taxon>Oomycota</taxon>
        <taxon>Peronosporomycetes</taxon>
        <taxon>Peronosporales</taxon>
        <taxon>Peronosporaceae</taxon>
        <taxon>Bremia</taxon>
    </lineage>
</organism>
<feature type="coiled-coil region" evidence="1">
    <location>
        <begin position="780"/>
        <end position="807"/>
    </location>
</feature>
<feature type="region of interest" description="Disordered" evidence="2">
    <location>
        <begin position="110"/>
        <end position="183"/>
    </location>
</feature>
<accession>A0A976ICV6</accession>
<keyword evidence="4" id="KW-1185">Reference proteome</keyword>
<feature type="coiled-coil region" evidence="1">
    <location>
        <begin position="887"/>
        <end position="987"/>
    </location>
</feature>
<keyword evidence="1" id="KW-0175">Coiled coil</keyword>
<comment type="caution">
    <text evidence="3">The sequence shown here is derived from an EMBL/GenBank/DDBJ whole genome shotgun (WGS) entry which is preliminary data.</text>
</comment>
<evidence type="ECO:0000256" key="1">
    <source>
        <dbReference type="SAM" id="Coils"/>
    </source>
</evidence>
<proteinExistence type="predicted"/>
<evidence type="ECO:0000256" key="2">
    <source>
        <dbReference type="SAM" id="MobiDB-lite"/>
    </source>
</evidence>
<dbReference type="EMBL" id="SHOA02000003">
    <property type="protein sequence ID" value="TDH67663.1"/>
    <property type="molecule type" value="Genomic_DNA"/>
</dbReference>
<feature type="coiled-coil region" evidence="1">
    <location>
        <begin position="1291"/>
        <end position="1391"/>
    </location>
</feature>
<evidence type="ECO:0000313" key="3">
    <source>
        <dbReference type="EMBL" id="TDH67663.1"/>
    </source>
</evidence>
<name>A0A976ICV6_BRELC</name>